<evidence type="ECO:0000313" key="5">
    <source>
        <dbReference type="EMBL" id="PFH57079.1"/>
    </source>
</evidence>
<keyword evidence="6" id="KW-1185">Reference proteome</keyword>
<dbReference type="Pfam" id="PF16899">
    <property type="entry name" value="Cyclin_C_2"/>
    <property type="match status" value="1"/>
</dbReference>
<organism evidence="5 6">
    <name type="scientific">Ophiocordyceps unilateralis</name>
    <name type="common">Zombie-ant fungus</name>
    <name type="synonym">Torrubia unilateralis</name>
    <dbReference type="NCBI Taxonomy" id="268505"/>
    <lineage>
        <taxon>Eukaryota</taxon>
        <taxon>Fungi</taxon>
        <taxon>Dikarya</taxon>
        <taxon>Ascomycota</taxon>
        <taxon>Pezizomycotina</taxon>
        <taxon>Sordariomycetes</taxon>
        <taxon>Hypocreomycetidae</taxon>
        <taxon>Hypocreales</taxon>
        <taxon>Ophiocordycipitaceae</taxon>
        <taxon>Ophiocordyceps</taxon>
    </lineage>
</organism>
<dbReference type="PANTHER" id="PTHR10026">
    <property type="entry name" value="CYCLIN"/>
    <property type="match status" value="1"/>
</dbReference>
<name>A0A2A9P6L6_OPHUN</name>
<accession>A0A2A9P6L6</accession>
<dbReference type="Proteomes" id="UP000037136">
    <property type="component" value="Unassembled WGS sequence"/>
</dbReference>
<dbReference type="CDD" id="cd20525">
    <property type="entry name" value="CYCLIN_CCNH_rpt2"/>
    <property type="match status" value="1"/>
</dbReference>
<evidence type="ECO:0000256" key="2">
    <source>
        <dbReference type="ARBA" id="ARBA00023127"/>
    </source>
</evidence>
<protein>
    <recommendedName>
        <fullName evidence="4">Cyclin-like domain-containing protein</fullName>
    </recommendedName>
</protein>
<dbReference type="InterPro" id="IPR036915">
    <property type="entry name" value="Cyclin-like_sf"/>
</dbReference>
<dbReference type="SMART" id="SM00385">
    <property type="entry name" value="CYCLIN"/>
    <property type="match status" value="1"/>
</dbReference>
<dbReference type="OrthoDB" id="340962at2759"/>
<reference evidence="5 6" key="1">
    <citation type="journal article" date="2015" name="BMC Genomics">
        <title>Gene expression during zombie ant biting behavior reflects the complexity underlying fungal parasitic behavioral manipulation.</title>
        <authorList>
            <person name="de Bekker C."/>
            <person name="Ohm R.A."/>
            <person name="Loreto R.G."/>
            <person name="Sebastian A."/>
            <person name="Albert I."/>
            <person name="Merrow M."/>
            <person name="Brachmann A."/>
            <person name="Hughes D.P."/>
        </authorList>
    </citation>
    <scope>NUCLEOTIDE SEQUENCE [LARGE SCALE GENOMIC DNA]</scope>
    <source>
        <strain evidence="5 6">SC16a</strain>
    </source>
</reference>
<evidence type="ECO:0000259" key="4">
    <source>
        <dbReference type="SMART" id="SM00385"/>
    </source>
</evidence>
<comment type="similarity">
    <text evidence="1">Belongs to the cyclin family. Cyclin C subfamily.</text>
</comment>
<comment type="caution">
    <text evidence="5">The sequence shown here is derived from an EMBL/GenBank/DDBJ whole genome shotgun (WGS) entry which is preliminary data.</text>
</comment>
<dbReference type="GO" id="GO:0006357">
    <property type="term" value="P:regulation of transcription by RNA polymerase II"/>
    <property type="evidence" value="ECO:0007669"/>
    <property type="project" value="InterPro"/>
</dbReference>
<dbReference type="InterPro" id="IPR013763">
    <property type="entry name" value="Cyclin-like_dom"/>
</dbReference>
<dbReference type="AlphaFoldDB" id="A0A2A9P6L6"/>
<dbReference type="Gene3D" id="1.10.472.10">
    <property type="entry name" value="Cyclin-like"/>
    <property type="match status" value="2"/>
</dbReference>
<dbReference type="GO" id="GO:0016538">
    <property type="term" value="F:cyclin-dependent protein serine/threonine kinase regulator activity"/>
    <property type="evidence" value="ECO:0007669"/>
    <property type="project" value="InterPro"/>
</dbReference>
<evidence type="ECO:0000256" key="1">
    <source>
        <dbReference type="ARBA" id="ARBA00008638"/>
    </source>
</evidence>
<proteinExistence type="inferred from homology"/>
<keyword evidence="2" id="KW-0195">Cyclin</keyword>
<dbReference type="SUPFAM" id="SSF47954">
    <property type="entry name" value="Cyclin-like"/>
    <property type="match status" value="2"/>
</dbReference>
<dbReference type="InterPro" id="IPR031658">
    <property type="entry name" value="Cyclin_C_2"/>
</dbReference>
<dbReference type="STRING" id="268505.A0A2A9P6L6"/>
<reference evidence="5 6" key="2">
    <citation type="journal article" date="2017" name="Sci. Rep.">
        <title>Ant-infecting Ophiocordyceps genomes reveal a high diversity of potential behavioral manipulation genes and a possible major role for enterotoxins.</title>
        <authorList>
            <person name="de Bekker C."/>
            <person name="Ohm R.A."/>
            <person name="Evans H.C."/>
            <person name="Brachmann A."/>
            <person name="Hughes D.P."/>
        </authorList>
    </citation>
    <scope>NUCLEOTIDE SEQUENCE [LARGE SCALE GENOMIC DNA]</scope>
    <source>
        <strain evidence="5 6">SC16a</strain>
    </source>
</reference>
<feature type="domain" description="Cyclin-like" evidence="4">
    <location>
        <begin position="64"/>
        <end position="146"/>
    </location>
</feature>
<evidence type="ECO:0000256" key="3">
    <source>
        <dbReference type="SAM" id="MobiDB-lite"/>
    </source>
</evidence>
<dbReference type="EMBL" id="LAZP02000460">
    <property type="protein sequence ID" value="PFH57079.1"/>
    <property type="molecule type" value="Genomic_DNA"/>
</dbReference>
<evidence type="ECO:0000313" key="6">
    <source>
        <dbReference type="Proteomes" id="UP000037136"/>
    </source>
</evidence>
<dbReference type="InterPro" id="IPR043198">
    <property type="entry name" value="Cyclin/Ssn8"/>
</dbReference>
<dbReference type="CDD" id="cd20524">
    <property type="entry name" value="CYCLIN_CCNH_rpt1"/>
    <property type="match status" value="1"/>
</dbReference>
<gene>
    <name evidence="5" type="ORF">XA68_15554</name>
</gene>
<sequence>MATEDERYRQSSQFRLWSFSTASLQDLRAKTNRMAKQQVAARTEATLEFLTPDEESRLVKFFTIELIRAAQFCELPTEIRSTAAIFLRRFYITNSVMTYPPTELLKTCLFFGCKAEGFYIRLAKLAEKFPNTTSEQILAGEFLLCQGIRFAFDVRHPFRALEGAILELRRLRPDEEARIIKAHAHARETLKFSALVTDAYFHFTPSQIMMAALLMVDSGLVDILIPKPKASGDAGSDEASRVSTGVYDKIMTTIESCRAMLEDEPPERMTDYWATGETVKSMKPLRKKLQKCRDPDRADLVALQRARREQAVAKPSKTPGAAVANDGMVFGTSNSRDAKRRKLEANDEPFGPSHFSDFDSIDEDVAHPETLGFTADLWVVTTPETRPVEGDGTRQMR</sequence>
<feature type="region of interest" description="Disordered" evidence="3">
    <location>
        <begin position="313"/>
        <end position="339"/>
    </location>
</feature>